<feature type="coiled-coil region" evidence="1">
    <location>
        <begin position="108"/>
        <end position="135"/>
    </location>
</feature>
<sequence>MDSLAFEVARKNSKTCQIEGCHELTVGSRTTLCRKHRNNRYKQNYKKKKRKTQGSEEIQSESLENQLAEEKCLMEQKYASMLQQVLAQKQLELLQSEKVIQVLRAHQRRVKEEKIKEIQERKEKKEHELPKETLDLSLSLSGVVKDGLVPEKSPSKASKSTKSSGKTNQSKKNSNKGSPSKDARLGNNLSFPRNMENVSTPPLPDLVPAGISVPPYLGNRNGNYSGQNPYGATGSPQLTPIQPTIMSPQQIPKIEKVFSYQPALSAVSNSSKVCVDAAVKDLSPGNHGKGVAVSSNQPRPAPGGISQHSATDMNNLMLLSSKAAQSTQTRLLQNLLPYPTVHSTILSSTNITSQAGQTRPSYQNMMTPCSSTSVSTGGSSSIGAGMPHQRQMSFPITNFSQTMSLPNNSQIVTTGTCTQTHLSSQLDASQNWSNRMAQGRLQAPSVQDDFLLQMLQENKEQQVQLGAQSQTNSGLTSLDHVIPDSSWAAMTIGI</sequence>
<evidence type="ECO:0000256" key="1">
    <source>
        <dbReference type="SAM" id="Coils"/>
    </source>
</evidence>
<feature type="compositionally biased region" description="Polar residues" evidence="2">
    <location>
        <begin position="187"/>
        <end position="200"/>
    </location>
</feature>
<protein>
    <recommendedName>
        <fullName evidence="3">Regulatory factor X-associated protein RFXANK-binding domain-containing protein</fullName>
    </recommendedName>
</protein>
<feature type="region of interest" description="Disordered" evidence="2">
    <location>
        <begin position="39"/>
        <end position="61"/>
    </location>
</feature>
<evidence type="ECO:0000313" key="4">
    <source>
        <dbReference type="EMBL" id="PFX24074.1"/>
    </source>
</evidence>
<dbReference type="AlphaFoldDB" id="A0A2B4S042"/>
<feature type="compositionally biased region" description="Low complexity" evidence="2">
    <location>
        <begin position="155"/>
        <end position="178"/>
    </location>
</feature>
<dbReference type="STRING" id="50429.A0A2B4S042"/>
<dbReference type="InterPro" id="IPR038308">
    <property type="entry name" value="RFXAP_C_sf"/>
</dbReference>
<dbReference type="EMBL" id="LSMT01000187">
    <property type="protein sequence ID" value="PFX24074.1"/>
    <property type="molecule type" value="Genomic_DNA"/>
</dbReference>
<comment type="caution">
    <text evidence="4">The sequence shown here is derived from an EMBL/GenBank/DDBJ whole genome shotgun (WGS) entry which is preliminary data.</text>
</comment>
<keyword evidence="5" id="KW-1185">Reference proteome</keyword>
<feature type="compositionally biased region" description="Basic residues" evidence="2">
    <location>
        <begin position="39"/>
        <end position="52"/>
    </location>
</feature>
<proteinExistence type="predicted"/>
<reference evidence="5" key="1">
    <citation type="journal article" date="2017" name="bioRxiv">
        <title>Comparative analysis of the genomes of Stylophora pistillata and Acropora digitifera provides evidence for extensive differences between species of corals.</title>
        <authorList>
            <person name="Voolstra C.R."/>
            <person name="Li Y."/>
            <person name="Liew Y.J."/>
            <person name="Baumgarten S."/>
            <person name="Zoccola D."/>
            <person name="Flot J.-F."/>
            <person name="Tambutte S."/>
            <person name="Allemand D."/>
            <person name="Aranda M."/>
        </authorList>
    </citation>
    <scope>NUCLEOTIDE SEQUENCE [LARGE SCALE GENOMIC DNA]</scope>
</reference>
<gene>
    <name evidence="4" type="ORF">AWC38_SpisGene11364</name>
</gene>
<dbReference type="Gene3D" id="6.10.290.30">
    <property type="entry name" value="Regulatory factor X-associated C-terminal binding domain"/>
    <property type="match status" value="1"/>
</dbReference>
<evidence type="ECO:0000259" key="3">
    <source>
        <dbReference type="Pfam" id="PF15289"/>
    </source>
</evidence>
<feature type="region of interest" description="Disordered" evidence="2">
    <location>
        <begin position="146"/>
        <end position="203"/>
    </location>
</feature>
<dbReference type="OrthoDB" id="5987420at2759"/>
<name>A0A2B4S042_STYPI</name>
<evidence type="ECO:0000256" key="2">
    <source>
        <dbReference type="SAM" id="MobiDB-lite"/>
    </source>
</evidence>
<evidence type="ECO:0000313" key="5">
    <source>
        <dbReference type="Proteomes" id="UP000225706"/>
    </source>
</evidence>
<dbReference type="InterPro" id="IPR029316">
    <property type="entry name" value="RFXAP_RFXANK-bd"/>
</dbReference>
<organism evidence="4 5">
    <name type="scientific">Stylophora pistillata</name>
    <name type="common">Smooth cauliflower coral</name>
    <dbReference type="NCBI Taxonomy" id="50429"/>
    <lineage>
        <taxon>Eukaryota</taxon>
        <taxon>Metazoa</taxon>
        <taxon>Cnidaria</taxon>
        <taxon>Anthozoa</taxon>
        <taxon>Hexacorallia</taxon>
        <taxon>Scleractinia</taxon>
        <taxon>Astrocoeniina</taxon>
        <taxon>Pocilloporidae</taxon>
        <taxon>Stylophora</taxon>
    </lineage>
</organism>
<accession>A0A2B4S042</accession>
<feature type="domain" description="Regulatory factor X-associated protein RFXANK-binding" evidence="3">
    <location>
        <begin position="15"/>
        <end position="119"/>
    </location>
</feature>
<keyword evidence="1" id="KW-0175">Coiled coil</keyword>
<dbReference type="Proteomes" id="UP000225706">
    <property type="component" value="Unassembled WGS sequence"/>
</dbReference>
<dbReference type="Pfam" id="PF15289">
    <property type="entry name" value="RFXA_RFXANK_bdg"/>
    <property type="match status" value="1"/>
</dbReference>